<feature type="transmembrane region" description="Helical" evidence="1">
    <location>
        <begin position="78"/>
        <end position="99"/>
    </location>
</feature>
<sequence length="126" mass="14473">MLLKIERKVLRKTVKSSECSISLSEIGNYNGEDVYQAFLSLKEKGYFTIVSSSINREMFTFALSSKGRFYKEHLFLSFLRNILIPFVVALITATATYHLEKVADSYSDSRPSQCTYELNQCSDPRF</sequence>
<proteinExistence type="predicted"/>
<reference evidence="2" key="1">
    <citation type="journal article" date="2021" name="Proc. Natl. Acad. Sci. U.S.A.">
        <title>A Catalog of Tens of Thousands of Viruses from Human Metagenomes Reveals Hidden Associations with Chronic Diseases.</title>
        <authorList>
            <person name="Tisza M.J."/>
            <person name="Buck C.B."/>
        </authorList>
    </citation>
    <scope>NUCLEOTIDE SEQUENCE</scope>
    <source>
        <strain evidence="2">CtFlR8</strain>
    </source>
</reference>
<keyword evidence="1" id="KW-0812">Transmembrane</keyword>
<evidence type="ECO:0000313" key="2">
    <source>
        <dbReference type="EMBL" id="DAE32759.1"/>
    </source>
</evidence>
<organism evidence="2">
    <name type="scientific">virus sp. ctFlR8</name>
    <dbReference type="NCBI Taxonomy" id="2825811"/>
    <lineage>
        <taxon>Viruses</taxon>
    </lineage>
</organism>
<evidence type="ECO:0000256" key="1">
    <source>
        <dbReference type="SAM" id="Phobius"/>
    </source>
</evidence>
<keyword evidence="1" id="KW-0472">Membrane</keyword>
<keyword evidence="1" id="KW-1133">Transmembrane helix</keyword>
<accession>A0A8S5RN30</accession>
<protein>
    <submittedName>
        <fullName evidence="2">Uncharacterized protein</fullName>
    </submittedName>
</protein>
<dbReference type="EMBL" id="BK059128">
    <property type="protein sequence ID" value="DAE32759.1"/>
    <property type="molecule type" value="Genomic_DNA"/>
</dbReference>
<name>A0A8S5RN30_9VIRU</name>